<keyword evidence="2" id="KW-1185">Reference proteome</keyword>
<evidence type="ECO:0000313" key="2">
    <source>
        <dbReference type="Proteomes" id="UP000014411"/>
    </source>
</evidence>
<gene>
    <name evidence="1" type="ORF">RGCCGE502_08465</name>
</gene>
<dbReference type="STRING" id="990285.RGCCGE502_08465"/>
<dbReference type="AlphaFoldDB" id="S3HZK2"/>
<accession>S3HZK2</accession>
<dbReference type="EMBL" id="AEYE02000011">
    <property type="protein sequence ID" value="EPE98446.1"/>
    <property type="molecule type" value="Genomic_DNA"/>
</dbReference>
<sequence>MTSSIHTMLQSKATSVAIANSLSVADAATIADMLLSIRVTAHTTSCLANHMTRESVEDFADTVVAAIDRHLQALAIGLYPRSSSEARAIVTRIEAIIGEVRHD</sequence>
<protein>
    <submittedName>
        <fullName evidence="1">Uncharacterized protein</fullName>
    </submittedName>
</protein>
<dbReference type="HOGENOM" id="CLU_2261531_0_0_5"/>
<comment type="caution">
    <text evidence="1">The sequence shown here is derived from an EMBL/GenBank/DDBJ whole genome shotgun (WGS) entry which is preliminary data.</text>
</comment>
<proteinExistence type="predicted"/>
<organism evidence="1 2">
    <name type="scientific">Rhizobium grahamii CCGE 502</name>
    <dbReference type="NCBI Taxonomy" id="990285"/>
    <lineage>
        <taxon>Bacteria</taxon>
        <taxon>Pseudomonadati</taxon>
        <taxon>Pseudomonadota</taxon>
        <taxon>Alphaproteobacteria</taxon>
        <taxon>Hyphomicrobiales</taxon>
        <taxon>Rhizobiaceae</taxon>
        <taxon>Rhizobium/Agrobacterium group</taxon>
        <taxon>Rhizobium</taxon>
    </lineage>
</organism>
<evidence type="ECO:0000313" key="1">
    <source>
        <dbReference type="EMBL" id="EPE98446.1"/>
    </source>
</evidence>
<dbReference type="Proteomes" id="UP000014411">
    <property type="component" value="Unassembled WGS sequence"/>
</dbReference>
<reference evidence="1 2" key="1">
    <citation type="journal article" date="2012" name="J. Bacteriol.">
        <title>Genome sequence of Rhizobium grahamii CCGE502, a broad-host-range symbiont with low nodulation competitiveness in Phaseolus vulgaris.</title>
        <authorList>
            <person name="Althabegoiti M.J."/>
            <person name="Lozano L."/>
            <person name="Torres-Tejerizo G."/>
            <person name="Ormeno-Orrillo E."/>
            <person name="Rogel M.A."/>
            <person name="Gonzalez V."/>
            <person name="Martinez-Romero E."/>
        </authorList>
    </citation>
    <scope>NUCLEOTIDE SEQUENCE [LARGE SCALE GENOMIC DNA]</scope>
    <source>
        <strain evidence="1 2">CCGE 502</strain>
    </source>
</reference>
<name>S3HZK2_9HYPH</name>
<dbReference type="RefSeq" id="WP_016553735.1">
    <property type="nucleotide sequence ID" value="NZ_AEYE02000011.1"/>
</dbReference>